<dbReference type="InterPro" id="IPR023798">
    <property type="entry name" value="Ribosomal_uS7_dom"/>
</dbReference>
<dbReference type="InterPro" id="IPR000235">
    <property type="entry name" value="Ribosomal_uS7"/>
</dbReference>
<gene>
    <name evidence="6" type="primary">rpsG</name>
    <name evidence="9" type="ORF">A2164_00115</name>
</gene>
<comment type="caution">
    <text evidence="9">The sequence shown here is derived from an EMBL/GenBank/DDBJ whole genome shotgun (WGS) entry which is preliminary data.</text>
</comment>
<reference evidence="9 10" key="1">
    <citation type="journal article" date="2016" name="Nat. Commun.">
        <title>Thousands of microbial genomes shed light on interconnected biogeochemical processes in an aquifer system.</title>
        <authorList>
            <person name="Anantharaman K."/>
            <person name="Brown C.T."/>
            <person name="Hug L.A."/>
            <person name="Sharon I."/>
            <person name="Castelle C.J."/>
            <person name="Probst A.J."/>
            <person name="Thomas B.C."/>
            <person name="Singh A."/>
            <person name="Wilkins M.J."/>
            <person name="Karaoz U."/>
            <person name="Brodie E.L."/>
            <person name="Williams K.H."/>
            <person name="Hubbard S.S."/>
            <person name="Banfield J.F."/>
        </authorList>
    </citation>
    <scope>NUCLEOTIDE SEQUENCE [LARGE SCALE GENOMIC DNA]</scope>
</reference>
<organism evidence="9 10">
    <name type="scientific">Candidatus Curtissbacteria bacterium RBG_13_35_7</name>
    <dbReference type="NCBI Taxonomy" id="1797705"/>
    <lineage>
        <taxon>Bacteria</taxon>
        <taxon>Candidatus Curtissiibacteriota</taxon>
    </lineage>
</organism>
<dbReference type="GO" id="GO:0003735">
    <property type="term" value="F:structural constituent of ribosome"/>
    <property type="evidence" value="ECO:0007669"/>
    <property type="project" value="InterPro"/>
</dbReference>
<dbReference type="Proteomes" id="UP000176317">
    <property type="component" value="Unassembled WGS sequence"/>
</dbReference>
<dbReference type="GO" id="GO:0015935">
    <property type="term" value="C:small ribosomal subunit"/>
    <property type="evidence" value="ECO:0007669"/>
    <property type="project" value="InterPro"/>
</dbReference>
<dbReference type="PIRSF" id="PIRSF002122">
    <property type="entry name" value="RPS7p_RPS7a_RPS5e_RPS7o"/>
    <property type="match status" value="1"/>
</dbReference>
<dbReference type="GO" id="GO:0006412">
    <property type="term" value="P:translation"/>
    <property type="evidence" value="ECO:0007669"/>
    <property type="project" value="UniProtKB-UniRule"/>
</dbReference>
<evidence type="ECO:0000256" key="7">
    <source>
        <dbReference type="RuleBase" id="RU003619"/>
    </source>
</evidence>
<keyword evidence="4 6" id="KW-0689">Ribosomal protein</keyword>
<keyword evidence="6" id="KW-0820">tRNA-binding</keyword>
<dbReference type="GO" id="GO:0019843">
    <property type="term" value="F:rRNA binding"/>
    <property type="evidence" value="ECO:0007669"/>
    <property type="project" value="UniProtKB-UniRule"/>
</dbReference>
<evidence type="ECO:0000256" key="6">
    <source>
        <dbReference type="HAMAP-Rule" id="MF_00480"/>
    </source>
</evidence>
<dbReference type="PROSITE" id="PS00052">
    <property type="entry name" value="RIBOSOMAL_S7"/>
    <property type="match status" value="1"/>
</dbReference>
<accession>A0A1F5G5C5</accession>
<dbReference type="SUPFAM" id="SSF47973">
    <property type="entry name" value="Ribosomal protein S7"/>
    <property type="match status" value="1"/>
</dbReference>
<evidence type="ECO:0000313" key="10">
    <source>
        <dbReference type="Proteomes" id="UP000176317"/>
    </source>
</evidence>
<comment type="similarity">
    <text evidence="1 6 7">Belongs to the universal ribosomal protein uS7 family.</text>
</comment>
<dbReference type="CDD" id="cd14869">
    <property type="entry name" value="uS7_Bacteria"/>
    <property type="match status" value="1"/>
</dbReference>
<dbReference type="PANTHER" id="PTHR11205">
    <property type="entry name" value="RIBOSOMAL PROTEIN S7"/>
    <property type="match status" value="1"/>
</dbReference>
<dbReference type="Pfam" id="PF00177">
    <property type="entry name" value="Ribosomal_S7"/>
    <property type="match status" value="1"/>
</dbReference>
<dbReference type="FunFam" id="1.10.455.10:FF:000001">
    <property type="entry name" value="30S ribosomal protein S7"/>
    <property type="match status" value="1"/>
</dbReference>
<evidence type="ECO:0000256" key="2">
    <source>
        <dbReference type="ARBA" id="ARBA00022730"/>
    </source>
</evidence>
<dbReference type="Gene3D" id="1.10.455.10">
    <property type="entry name" value="Ribosomal protein S7 domain"/>
    <property type="match status" value="1"/>
</dbReference>
<comment type="function">
    <text evidence="6">One of the primary rRNA binding proteins, it binds directly to 16S rRNA where it nucleates assembly of the head domain of the 30S subunit. Is located at the subunit interface close to the decoding center, probably blocks exit of the E-site tRNA.</text>
</comment>
<comment type="subunit">
    <text evidence="6">Part of the 30S ribosomal subunit. Contacts proteins S9 and S11.</text>
</comment>
<dbReference type="InterPro" id="IPR005717">
    <property type="entry name" value="Ribosomal_uS7_bac/org-type"/>
</dbReference>
<dbReference type="HAMAP" id="MF_00480_B">
    <property type="entry name" value="Ribosomal_uS7_B"/>
    <property type="match status" value="1"/>
</dbReference>
<proteinExistence type="inferred from homology"/>
<keyword evidence="2 6" id="KW-0699">rRNA-binding</keyword>
<dbReference type="InterPro" id="IPR020606">
    <property type="entry name" value="Ribosomal_uS7_CS"/>
</dbReference>
<dbReference type="AlphaFoldDB" id="A0A1F5G5C5"/>
<evidence type="ECO:0000256" key="1">
    <source>
        <dbReference type="ARBA" id="ARBA00007151"/>
    </source>
</evidence>
<keyword evidence="5 6" id="KW-0687">Ribonucleoprotein</keyword>
<dbReference type="InterPro" id="IPR036823">
    <property type="entry name" value="Ribosomal_uS7_dom_sf"/>
</dbReference>
<dbReference type="GO" id="GO:0000049">
    <property type="term" value="F:tRNA binding"/>
    <property type="evidence" value="ECO:0007669"/>
    <property type="project" value="UniProtKB-UniRule"/>
</dbReference>
<evidence type="ECO:0000256" key="3">
    <source>
        <dbReference type="ARBA" id="ARBA00022884"/>
    </source>
</evidence>
<evidence type="ECO:0000256" key="4">
    <source>
        <dbReference type="ARBA" id="ARBA00022980"/>
    </source>
</evidence>
<protein>
    <recommendedName>
        <fullName evidence="6">Small ribosomal subunit protein uS7</fullName>
    </recommendedName>
</protein>
<evidence type="ECO:0000313" key="9">
    <source>
        <dbReference type="EMBL" id="OGD87047.1"/>
    </source>
</evidence>
<dbReference type="EMBL" id="MFAT01000008">
    <property type="protein sequence ID" value="OGD87047.1"/>
    <property type="molecule type" value="Genomic_DNA"/>
</dbReference>
<name>A0A1F5G5C5_9BACT</name>
<feature type="domain" description="Small ribosomal subunit protein uS7" evidence="8">
    <location>
        <begin position="2"/>
        <end position="158"/>
    </location>
</feature>
<evidence type="ECO:0000259" key="8">
    <source>
        <dbReference type="Pfam" id="PF00177"/>
    </source>
</evidence>
<sequence>MPRTGRVEKRHIKADPIYQSVIVAKLINKILKSGKKSLAQNIVYESFESIKNQGKDPIKTFETALENITPKMEVRPRRVGGASYMVPMEVRGVRRQSLAIAWLVSSAQNRPLPKLEDRPKNTPVMVSKLTQEILEAADGTGNAVNKKQEMHRMAEANKAFAHFRW</sequence>
<evidence type="ECO:0000256" key="5">
    <source>
        <dbReference type="ARBA" id="ARBA00023274"/>
    </source>
</evidence>
<keyword evidence="3 6" id="KW-0694">RNA-binding</keyword>
<dbReference type="NCBIfam" id="TIGR01029">
    <property type="entry name" value="rpsG_bact"/>
    <property type="match status" value="1"/>
</dbReference>